<dbReference type="GO" id="GO:0016757">
    <property type="term" value="F:glycosyltransferase activity"/>
    <property type="evidence" value="ECO:0007669"/>
    <property type="project" value="UniProtKB-KW"/>
</dbReference>
<dbReference type="AlphaFoldDB" id="E0IED7"/>
<dbReference type="InterPro" id="IPR000836">
    <property type="entry name" value="PRTase_dom"/>
</dbReference>
<name>E0IED7_9BACL</name>
<dbReference type="Gene3D" id="3.40.50.2020">
    <property type="match status" value="1"/>
</dbReference>
<keyword evidence="2" id="KW-0328">Glycosyltransferase</keyword>
<evidence type="ECO:0000313" key="3">
    <source>
        <dbReference type="Proteomes" id="UP000005387"/>
    </source>
</evidence>
<dbReference type="PANTHER" id="PTHR47505:SF1">
    <property type="entry name" value="DNA UTILIZATION PROTEIN YHGH"/>
    <property type="match status" value="1"/>
</dbReference>
<dbReference type="InterPro" id="IPR029057">
    <property type="entry name" value="PRTase-like"/>
</dbReference>
<dbReference type="RefSeq" id="WP_006040011.1">
    <property type="nucleotide sequence ID" value="NZ_AEDD01000012.1"/>
</dbReference>
<gene>
    <name evidence="2" type="ORF">PaecuDRAFT_4028</name>
</gene>
<dbReference type="PANTHER" id="PTHR47505">
    <property type="entry name" value="DNA UTILIZATION PROTEIN YHGH"/>
    <property type="match status" value="1"/>
</dbReference>
<organism evidence="2 3">
    <name type="scientific">Paenibacillus curdlanolyticus YK9</name>
    <dbReference type="NCBI Taxonomy" id="717606"/>
    <lineage>
        <taxon>Bacteria</taxon>
        <taxon>Bacillati</taxon>
        <taxon>Bacillota</taxon>
        <taxon>Bacilli</taxon>
        <taxon>Bacillales</taxon>
        <taxon>Paenibacillaceae</taxon>
        <taxon>Paenibacillus</taxon>
    </lineage>
</organism>
<keyword evidence="2" id="KW-0808">Transferase</keyword>
<comment type="similarity">
    <text evidence="1">Belongs to the ComF/GntX family.</text>
</comment>
<dbReference type="CDD" id="cd06223">
    <property type="entry name" value="PRTases_typeI"/>
    <property type="match status" value="1"/>
</dbReference>
<dbReference type="InterPro" id="IPR051910">
    <property type="entry name" value="ComF/GntX_DNA_util-trans"/>
</dbReference>
<dbReference type="STRING" id="717606.PaecuDRAFT_4028"/>
<protein>
    <submittedName>
        <fullName evidence="2">Amidophosphoribosyltransferase-like protein</fullName>
    </submittedName>
</protein>
<dbReference type="Proteomes" id="UP000005387">
    <property type="component" value="Unassembled WGS sequence"/>
</dbReference>
<keyword evidence="3" id="KW-1185">Reference proteome</keyword>
<dbReference type="EMBL" id="AEDD01000012">
    <property type="protein sequence ID" value="EFM09025.1"/>
    <property type="molecule type" value="Genomic_DNA"/>
</dbReference>
<accession>E0IED7</accession>
<evidence type="ECO:0000313" key="2">
    <source>
        <dbReference type="EMBL" id="EFM09025.1"/>
    </source>
</evidence>
<dbReference type="OrthoDB" id="9779910at2"/>
<reference evidence="2 3" key="1">
    <citation type="submission" date="2010-07" db="EMBL/GenBank/DDBJ databases">
        <title>The draft genome of Paenibacillus curdlanolyticus YK9.</title>
        <authorList>
            <consortium name="US DOE Joint Genome Institute (JGI-PGF)"/>
            <person name="Lucas S."/>
            <person name="Copeland A."/>
            <person name="Lapidus A."/>
            <person name="Cheng J.-F."/>
            <person name="Bruce D."/>
            <person name="Goodwin L."/>
            <person name="Pitluck S."/>
            <person name="Land M.L."/>
            <person name="Hauser L."/>
            <person name="Chang Y.-J."/>
            <person name="Jeffries C."/>
            <person name="Anderson I.J."/>
            <person name="Johnson E."/>
            <person name="Loganathan U."/>
            <person name="Mulhopadhyay B."/>
            <person name="Kyrpides N."/>
            <person name="Woyke T.J."/>
        </authorList>
    </citation>
    <scope>NUCLEOTIDE SEQUENCE [LARGE SCALE GENOMIC DNA]</scope>
    <source>
        <strain evidence="2 3">YK9</strain>
    </source>
</reference>
<proteinExistence type="inferred from homology"/>
<sequence length="300" mass="33440">MIWPLRYLITQCRTAADQFASLLSPSPSPCPLCSLPAHKAALFPIQVSALLPSSSMLRQLCKSCSEQLPWINAIACAVCGRPGPCNDCARRSEAYFISNRSAVRYDDRIRECLALFKYRGDEKLSAPLSDLLAYAFRRLELELLSRSQNFSVKWEAVVPVPVSEERLLERGFNQAELLARQLCTQRNLPLVELLIRTRHSEKKSLQSRHARMQSADGLFAIDQAALERHFTRGSLSIASAASPQHPRHNQQSILRLLIVDDIYTTGSTVNACAQVLKEALQGHIPQAEVQVYAITVARSG</sequence>
<dbReference type="eggNOG" id="COG1040">
    <property type="taxonomic scope" value="Bacteria"/>
</dbReference>
<dbReference type="SUPFAM" id="SSF53271">
    <property type="entry name" value="PRTase-like"/>
    <property type="match status" value="1"/>
</dbReference>
<evidence type="ECO:0000256" key="1">
    <source>
        <dbReference type="ARBA" id="ARBA00008007"/>
    </source>
</evidence>